<dbReference type="Gene3D" id="3.40.50.10190">
    <property type="entry name" value="BRCT domain"/>
    <property type="match status" value="2"/>
</dbReference>
<dbReference type="PANTHER" id="PTHR11370">
    <property type="entry name" value="DNA-REPAIR PROTEIN XRCC1"/>
    <property type="match status" value="1"/>
</dbReference>
<dbReference type="Pfam" id="PF01834">
    <property type="entry name" value="XRCC1_N"/>
    <property type="match status" value="1"/>
</dbReference>
<evidence type="ECO:0000313" key="4">
    <source>
        <dbReference type="RefSeq" id="XP_034235555.1"/>
    </source>
</evidence>
<feature type="compositionally biased region" description="Basic and acidic residues" evidence="1">
    <location>
        <begin position="268"/>
        <end position="294"/>
    </location>
</feature>
<dbReference type="Pfam" id="PF12738">
    <property type="entry name" value="PTCB-BRCT"/>
    <property type="match status" value="1"/>
</dbReference>
<organism evidence="4">
    <name type="scientific">Thrips palmi</name>
    <name type="common">Melon thrips</name>
    <dbReference type="NCBI Taxonomy" id="161013"/>
    <lineage>
        <taxon>Eukaryota</taxon>
        <taxon>Metazoa</taxon>
        <taxon>Ecdysozoa</taxon>
        <taxon>Arthropoda</taxon>
        <taxon>Hexapoda</taxon>
        <taxon>Insecta</taxon>
        <taxon>Pterygota</taxon>
        <taxon>Neoptera</taxon>
        <taxon>Paraneoptera</taxon>
        <taxon>Thysanoptera</taxon>
        <taxon>Terebrantia</taxon>
        <taxon>Thripoidea</taxon>
        <taxon>Thripidae</taxon>
        <taxon>Thrips</taxon>
    </lineage>
</organism>
<dbReference type="PANTHER" id="PTHR11370:SF5">
    <property type="entry name" value="DNA REPAIR PROTEIN XRCC1"/>
    <property type="match status" value="1"/>
</dbReference>
<dbReference type="InterPro" id="IPR008979">
    <property type="entry name" value="Galactose-bd-like_sf"/>
</dbReference>
<dbReference type="AlphaFoldDB" id="A0A6P8YF49"/>
<feature type="compositionally biased region" description="Basic and acidic residues" evidence="1">
    <location>
        <begin position="509"/>
        <end position="518"/>
    </location>
</feature>
<dbReference type="FunFam" id="2.60.120.260:FF:000025">
    <property type="entry name" value="DNA repair protein XRCC1 isoform X1"/>
    <property type="match status" value="1"/>
</dbReference>
<feature type="compositionally biased region" description="Polar residues" evidence="1">
    <location>
        <begin position="519"/>
        <end position="532"/>
    </location>
</feature>
<dbReference type="InParanoid" id="A0A6P8YF49"/>
<dbReference type="OrthoDB" id="25840at2759"/>
<dbReference type="Gene3D" id="2.60.120.260">
    <property type="entry name" value="Galactose-binding domain-like"/>
    <property type="match status" value="1"/>
</dbReference>
<evidence type="ECO:0000313" key="3">
    <source>
        <dbReference type="Proteomes" id="UP000515158"/>
    </source>
</evidence>
<feature type="domain" description="BRCT" evidence="2">
    <location>
        <begin position="609"/>
        <end position="693"/>
    </location>
</feature>
<accession>A0A6P8YF49</accession>
<feature type="compositionally biased region" description="Basic and acidic residues" evidence="1">
    <location>
        <begin position="224"/>
        <end position="233"/>
    </location>
</feature>
<dbReference type="InterPro" id="IPR031916">
    <property type="entry name" value="LIG3_BRCT"/>
</dbReference>
<dbReference type="InterPro" id="IPR036420">
    <property type="entry name" value="BRCT_dom_sf"/>
</dbReference>
<feature type="region of interest" description="Disordered" evidence="1">
    <location>
        <begin position="146"/>
        <end position="166"/>
    </location>
</feature>
<name>A0A6P8YF49_THRPL</name>
<feature type="domain" description="BRCT" evidence="2">
    <location>
        <begin position="349"/>
        <end position="439"/>
    </location>
</feature>
<dbReference type="InterPro" id="IPR001357">
    <property type="entry name" value="BRCT_dom"/>
</dbReference>
<evidence type="ECO:0000256" key="1">
    <source>
        <dbReference type="SAM" id="MobiDB-lite"/>
    </source>
</evidence>
<keyword evidence="3" id="KW-1185">Reference proteome</keyword>
<dbReference type="SUPFAM" id="SSF52113">
    <property type="entry name" value="BRCT domain"/>
    <property type="match status" value="2"/>
</dbReference>
<dbReference type="InterPro" id="IPR002706">
    <property type="entry name" value="Xrcc1_N"/>
</dbReference>
<sequence length="694" mass="78252">MPQAKFDRIVSCSSEDPAYPSKNLLLGRKWRSKEAGEEKETVIIQLSEPYNITGIDIGNESSAFVEVLVSRTSSPDDFKVLLVMSSFMTPMDARAEANKNRVRMFARDSLSDPERKEKWDRIKVVCTQPFNKHMQYGLSFIKLHTSDSKEEPTRNPNTPVKALGRFTLKDEEESDFSLGSFFSRRKDLQASPSPAPAPLTGAAAVRDASSPANLAQQKPPLKRKGSDDLTDSQKKKKGRPKKDDPDTSTYKDTNDDVTDSQKKKKDKPKKDEDTEAKPGKNKSPSKEKPKKDLDDSNENSPKLNIVKKKPVSTDQPKHRAATDIASTSKASQNSQKASNEKRSHITYKPFAKLLEDVEIVISGYQNPGRAHIRDKALAMGSKYCGDWRSSSTHLICAFTNTPKLQQLQSQGVNAIVVSRDWVDDCYSERKKLPWRSYALLDKDKRNSGGTPEPEVWELIPGMDINHDSPLPPVSRRNNIATQDTRLKSDSEDSEDEIQRIKAKQNMQKKKVEERKNKDLNGSISKNNKRSIGSDSSDSEDEIKRVKAKQDLKKKQLDDESKKTKDLKGKTSDDAYNCSTDADSEEEAKIRLAEWSKAQMNKSPLDDLPPLADFFKDKTFFLSTELPEKERQSLCRYIVAFGGDLLESEDKPAHFIISSKKLKLPGSRSVCVTPEWVWECNDRGRLVSPILYELI</sequence>
<dbReference type="GO" id="GO:0003684">
    <property type="term" value="F:damaged DNA binding"/>
    <property type="evidence" value="ECO:0007669"/>
    <property type="project" value="InterPro"/>
</dbReference>
<dbReference type="RefSeq" id="XP_034235555.1">
    <property type="nucleotide sequence ID" value="XM_034379664.1"/>
</dbReference>
<feature type="region of interest" description="Disordered" evidence="1">
    <location>
        <begin position="187"/>
        <end position="343"/>
    </location>
</feature>
<gene>
    <name evidence="4" type="primary">LOC117641908</name>
</gene>
<proteinExistence type="predicted"/>
<dbReference type="GO" id="GO:0006284">
    <property type="term" value="P:base-excision repair"/>
    <property type="evidence" value="ECO:0007669"/>
    <property type="project" value="TreeGrafter"/>
</dbReference>
<protein>
    <submittedName>
        <fullName evidence="4">DNA repair protein XRCC1-like isoform X1</fullName>
    </submittedName>
</protein>
<dbReference type="Proteomes" id="UP000515158">
    <property type="component" value="Unplaced"/>
</dbReference>
<dbReference type="GeneID" id="117641908"/>
<dbReference type="GO" id="GO:0005634">
    <property type="term" value="C:nucleus"/>
    <property type="evidence" value="ECO:0007669"/>
    <property type="project" value="InterPro"/>
</dbReference>
<dbReference type="PROSITE" id="PS50172">
    <property type="entry name" value="BRCT"/>
    <property type="match status" value="2"/>
</dbReference>
<reference evidence="4" key="1">
    <citation type="submission" date="2025-08" db="UniProtKB">
        <authorList>
            <consortium name="RefSeq"/>
        </authorList>
    </citation>
    <scope>IDENTIFICATION</scope>
    <source>
        <tissue evidence="4">Total insect</tissue>
    </source>
</reference>
<feature type="compositionally biased region" description="Basic and acidic residues" evidence="1">
    <location>
        <begin position="541"/>
        <end position="572"/>
    </location>
</feature>
<dbReference type="KEGG" id="tpal:117641908"/>
<dbReference type="FunCoup" id="A0A6P8YF49">
    <property type="interactions" value="1836"/>
</dbReference>
<evidence type="ECO:0000259" key="2">
    <source>
        <dbReference type="PROSITE" id="PS50172"/>
    </source>
</evidence>
<dbReference type="SMART" id="SM00292">
    <property type="entry name" value="BRCT"/>
    <property type="match status" value="2"/>
</dbReference>
<dbReference type="SUPFAM" id="SSF49785">
    <property type="entry name" value="Galactose-binding domain-like"/>
    <property type="match status" value="1"/>
</dbReference>
<dbReference type="GO" id="GO:0000012">
    <property type="term" value="P:single strand break repair"/>
    <property type="evidence" value="ECO:0007669"/>
    <property type="project" value="InterPro"/>
</dbReference>
<feature type="compositionally biased region" description="Polar residues" evidence="1">
    <location>
        <begin position="324"/>
        <end position="337"/>
    </location>
</feature>
<dbReference type="Pfam" id="PF16759">
    <property type="entry name" value="LIG3_BRCT"/>
    <property type="match status" value="1"/>
</dbReference>
<feature type="region of interest" description="Disordered" evidence="1">
    <location>
        <begin position="462"/>
        <end position="579"/>
    </location>
</feature>